<dbReference type="InterPro" id="IPR025645">
    <property type="entry name" value="DUF4349"/>
</dbReference>
<feature type="transmembrane region" description="Helical" evidence="3">
    <location>
        <begin position="312"/>
        <end position="340"/>
    </location>
</feature>
<accession>A0ABP9JFR1</accession>
<feature type="region of interest" description="Disordered" evidence="2">
    <location>
        <begin position="48"/>
        <end position="92"/>
    </location>
</feature>
<dbReference type="Pfam" id="PF14257">
    <property type="entry name" value="DUF4349"/>
    <property type="match status" value="1"/>
</dbReference>
<evidence type="ECO:0000256" key="1">
    <source>
        <dbReference type="SAM" id="Coils"/>
    </source>
</evidence>
<evidence type="ECO:0000313" key="5">
    <source>
        <dbReference type="EMBL" id="GAA5028543.1"/>
    </source>
</evidence>
<comment type="caution">
    <text evidence="5">The sequence shown here is derived from an EMBL/GenBank/DDBJ whole genome shotgun (WGS) entry which is preliminary data.</text>
</comment>
<name>A0ABP9JFR1_9MICO</name>
<keyword evidence="3" id="KW-0472">Membrane</keyword>
<feature type="region of interest" description="Disordered" evidence="2">
    <location>
        <begin position="350"/>
        <end position="381"/>
    </location>
</feature>
<feature type="compositionally biased region" description="Polar residues" evidence="2">
    <location>
        <begin position="77"/>
        <end position="88"/>
    </location>
</feature>
<feature type="domain" description="DUF4349" evidence="4">
    <location>
        <begin position="104"/>
        <end position="340"/>
    </location>
</feature>
<dbReference type="Proteomes" id="UP001500427">
    <property type="component" value="Unassembled WGS sequence"/>
</dbReference>
<dbReference type="RefSeq" id="WP_345507729.1">
    <property type="nucleotide sequence ID" value="NZ_BAABIW010000016.1"/>
</dbReference>
<dbReference type="EMBL" id="BAABIW010000016">
    <property type="protein sequence ID" value="GAA5028543.1"/>
    <property type="molecule type" value="Genomic_DNA"/>
</dbReference>
<organism evidence="5 6">
    <name type="scientific">Terrabacter aeriphilus</name>
    <dbReference type="NCBI Taxonomy" id="515662"/>
    <lineage>
        <taxon>Bacteria</taxon>
        <taxon>Bacillati</taxon>
        <taxon>Actinomycetota</taxon>
        <taxon>Actinomycetes</taxon>
        <taxon>Micrococcales</taxon>
        <taxon>Intrasporangiaceae</taxon>
        <taxon>Terrabacter</taxon>
    </lineage>
</organism>
<evidence type="ECO:0000313" key="6">
    <source>
        <dbReference type="Proteomes" id="UP001500427"/>
    </source>
</evidence>
<feature type="coiled-coil region" evidence="1">
    <location>
        <begin position="249"/>
        <end position="276"/>
    </location>
</feature>
<feature type="compositionally biased region" description="Low complexity" evidence="2">
    <location>
        <begin position="355"/>
        <end position="371"/>
    </location>
</feature>
<evidence type="ECO:0000256" key="3">
    <source>
        <dbReference type="SAM" id="Phobius"/>
    </source>
</evidence>
<keyword evidence="6" id="KW-1185">Reference proteome</keyword>
<reference evidence="6" key="1">
    <citation type="journal article" date="2019" name="Int. J. Syst. Evol. Microbiol.">
        <title>The Global Catalogue of Microorganisms (GCM) 10K type strain sequencing project: providing services to taxonomists for standard genome sequencing and annotation.</title>
        <authorList>
            <consortium name="The Broad Institute Genomics Platform"/>
            <consortium name="The Broad Institute Genome Sequencing Center for Infectious Disease"/>
            <person name="Wu L."/>
            <person name="Ma J."/>
        </authorList>
    </citation>
    <scope>NUCLEOTIDE SEQUENCE [LARGE SCALE GENOMIC DNA]</scope>
    <source>
        <strain evidence="6">JCM 17687</strain>
    </source>
</reference>
<protein>
    <recommendedName>
        <fullName evidence="4">DUF4349 domain-containing protein</fullName>
    </recommendedName>
</protein>
<gene>
    <name evidence="5" type="ORF">GCM10023258_24150</name>
</gene>
<evidence type="ECO:0000256" key="2">
    <source>
        <dbReference type="SAM" id="MobiDB-lite"/>
    </source>
</evidence>
<feature type="compositionally biased region" description="Low complexity" evidence="2">
    <location>
        <begin position="164"/>
        <end position="175"/>
    </location>
</feature>
<keyword evidence="3" id="KW-1133">Transmembrane helix</keyword>
<feature type="region of interest" description="Disordered" evidence="2">
    <location>
        <begin position="136"/>
        <end position="175"/>
    </location>
</feature>
<feature type="compositionally biased region" description="Gly residues" evidence="2">
    <location>
        <begin position="147"/>
        <end position="163"/>
    </location>
</feature>
<evidence type="ECO:0000259" key="4">
    <source>
        <dbReference type="Pfam" id="PF14257"/>
    </source>
</evidence>
<proteinExistence type="predicted"/>
<keyword evidence="3" id="KW-0812">Transmembrane</keyword>
<keyword evidence="1" id="KW-0175">Coiled coil</keyword>
<sequence>MTASPHLRPLRRGTLVPATRRRLVVVLAVVALLLLSIPLGLRALRPGSDPAMSSGSADSVGREASGGISPGAAFDGSSGSKAPATDTNSASSAGGAAAAVVGAKIARTAWLGLRVGDLAASAARVRLLASGAGGSVTSENVVTADGPAGGQADGRAGGQGGDQTVGSGSVPPVPSVGVDEARLTLSVPAAALDDVLTQLSKLGSVSYRSSASEDVTDSYVDTRARIGPMEDGIDRVRALLAKATSLQQVITLESELTRRQADLDSLRQRLAELDRITTTSTVTVALWTDSTPAPSTGEGGFVATVRAAWEALLGSLTVILTGLAVLLPWLVVGVPLVVLLGRLWRRRATAPGPVPTSTTADPSTPASSTPPTGGPGSGPSA</sequence>